<organism evidence="2 3">
    <name type="scientific">Erythroxylum novogranatense</name>
    <dbReference type="NCBI Taxonomy" id="1862640"/>
    <lineage>
        <taxon>Eukaryota</taxon>
        <taxon>Viridiplantae</taxon>
        <taxon>Streptophyta</taxon>
        <taxon>Embryophyta</taxon>
        <taxon>Tracheophyta</taxon>
        <taxon>Spermatophyta</taxon>
        <taxon>Magnoliopsida</taxon>
        <taxon>eudicotyledons</taxon>
        <taxon>Gunneridae</taxon>
        <taxon>Pentapetalae</taxon>
        <taxon>rosids</taxon>
        <taxon>fabids</taxon>
        <taxon>Malpighiales</taxon>
        <taxon>Erythroxylaceae</taxon>
        <taxon>Erythroxylum</taxon>
    </lineage>
</organism>
<evidence type="ECO:0000256" key="1">
    <source>
        <dbReference type="SAM" id="MobiDB-lite"/>
    </source>
</evidence>
<comment type="caution">
    <text evidence="2">The sequence shown here is derived from an EMBL/GenBank/DDBJ whole genome shotgun (WGS) entry which is preliminary data.</text>
</comment>
<reference evidence="2 3" key="1">
    <citation type="submission" date="2021-09" db="EMBL/GenBank/DDBJ databases">
        <title>Genomic insights and catalytic innovation underlie evolution of tropane alkaloids biosynthesis.</title>
        <authorList>
            <person name="Wang Y.-J."/>
            <person name="Tian T."/>
            <person name="Huang J.-P."/>
            <person name="Huang S.-X."/>
        </authorList>
    </citation>
    <scope>NUCLEOTIDE SEQUENCE [LARGE SCALE GENOMIC DNA]</scope>
    <source>
        <strain evidence="2">KIB-2018</strain>
        <tissue evidence="2">Leaf</tissue>
    </source>
</reference>
<feature type="compositionally biased region" description="Low complexity" evidence="1">
    <location>
        <begin position="21"/>
        <end position="30"/>
    </location>
</feature>
<proteinExistence type="predicted"/>
<keyword evidence="3" id="KW-1185">Reference proteome</keyword>
<dbReference type="EMBL" id="JAIWQS010000003">
    <property type="protein sequence ID" value="KAJ8769967.1"/>
    <property type="molecule type" value="Genomic_DNA"/>
</dbReference>
<feature type="region of interest" description="Disordered" evidence="1">
    <location>
        <begin position="12"/>
        <end position="37"/>
    </location>
</feature>
<name>A0AAV8TST1_9ROSI</name>
<accession>A0AAV8TST1</accession>
<dbReference type="AlphaFoldDB" id="A0AAV8TST1"/>
<dbReference type="Proteomes" id="UP001159364">
    <property type="component" value="Linkage Group LG03"/>
</dbReference>
<protein>
    <recommendedName>
        <fullName evidence="4">Apple domain-containing protein</fullName>
    </recommendedName>
</protein>
<gene>
    <name evidence="2" type="ORF">K2173_009049</name>
</gene>
<sequence length="100" mass="11649">MCGVALRFCSKKRGRRRTGDRSSSSSGMRKGFLHNTRQSEKDCRVNCQNKIGNDKGCKVEFLYEVKDCSLINHGGPQLLKHQIGKWFFTEWYLLEFRMVL</sequence>
<evidence type="ECO:0000313" key="3">
    <source>
        <dbReference type="Proteomes" id="UP001159364"/>
    </source>
</evidence>
<evidence type="ECO:0000313" key="2">
    <source>
        <dbReference type="EMBL" id="KAJ8769967.1"/>
    </source>
</evidence>
<evidence type="ECO:0008006" key="4">
    <source>
        <dbReference type="Google" id="ProtNLM"/>
    </source>
</evidence>